<dbReference type="AlphaFoldDB" id="A0A1X1ZEZ5"/>
<organism evidence="1 2">
    <name type="scientific">Mycobacterium palustre</name>
    <dbReference type="NCBI Taxonomy" id="153971"/>
    <lineage>
        <taxon>Bacteria</taxon>
        <taxon>Bacillati</taxon>
        <taxon>Actinomycetota</taxon>
        <taxon>Actinomycetes</taxon>
        <taxon>Mycobacteriales</taxon>
        <taxon>Mycobacteriaceae</taxon>
        <taxon>Mycobacterium</taxon>
        <taxon>Mycobacterium simiae complex</taxon>
    </lineage>
</organism>
<dbReference type="OrthoDB" id="9815788at2"/>
<comment type="caution">
    <text evidence="1">The sequence shown here is derived from an EMBL/GenBank/DDBJ whole genome shotgun (WGS) entry which is preliminary data.</text>
</comment>
<accession>A0A1X1ZEZ5</accession>
<keyword evidence="2" id="KW-1185">Reference proteome</keyword>
<dbReference type="RefSeq" id="WP_085079528.1">
    <property type="nucleotide sequence ID" value="NZ_JACKRZ010000258.1"/>
</dbReference>
<dbReference type="Proteomes" id="UP000193529">
    <property type="component" value="Unassembled WGS sequence"/>
</dbReference>
<name>A0A1X1ZEZ5_9MYCO</name>
<dbReference type="PANTHER" id="PTHR34309">
    <property type="entry name" value="SLR1406 PROTEIN"/>
    <property type="match status" value="1"/>
</dbReference>
<sequence length="142" mass="14407">MLELNLALAEAILDAALARAIEHDLNPVAVAVLDSRGCTKVLAAQDGVSLLRTQIAHAKAFGALAMGMGSRGLYVRAQEQTYFVGAVNTLAGGQLVPVPGGVLIYADRVLLGAVGVSGDSSDNDEMCAVAAIESAGLQADTG</sequence>
<dbReference type="InterPro" id="IPR038084">
    <property type="entry name" value="PduO/GlcC-like_sf"/>
</dbReference>
<dbReference type="Pfam" id="PF03928">
    <property type="entry name" value="HbpS-like"/>
    <property type="match status" value="1"/>
</dbReference>
<dbReference type="InterPro" id="IPR052517">
    <property type="entry name" value="GlcG_carb_metab_protein"/>
</dbReference>
<dbReference type="SUPFAM" id="SSF143744">
    <property type="entry name" value="GlcG-like"/>
    <property type="match status" value="1"/>
</dbReference>
<protein>
    <submittedName>
        <fullName evidence="1">Glcg protein</fullName>
    </submittedName>
</protein>
<dbReference type="PANTHER" id="PTHR34309:SF10">
    <property type="entry name" value="SLR1406 PROTEIN"/>
    <property type="match status" value="1"/>
</dbReference>
<proteinExistence type="predicted"/>
<evidence type="ECO:0000313" key="1">
    <source>
        <dbReference type="EMBL" id="ORW21987.1"/>
    </source>
</evidence>
<dbReference type="InterPro" id="IPR005624">
    <property type="entry name" value="PduO/GlcC-like"/>
</dbReference>
<gene>
    <name evidence="1" type="ORF">AWC19_13640</name>
</gene>
<dbReference type="EMBL" id="LQPJ01000116">
    <property type="protein sequence ID" value="ORW21987.1"/>
    <property type="molecule type" value="Genomic_DNA"/>
</dbReference>
<evidence type="ECO:0000313" key="2">
    <source>
        <dbReference type="Proteomes" id="UP000193529"/>
    </source>
</evidence>
<dbReference type="STRING" id="153971.AWC19_13640"/>
<dbReference type="Gene3D" id="3.30.450.150">
    <property type="entry name" value="Haem-degrading domain"/>
    <property type="match status" value="1"/>
</dbReference>
<reference evidence="1 2" key="1">
    <citation type="submission" date="2016-01" db="EMBL/GenBank/DDBJ databases">
        <title>The new phylogeny of the genus Mycobacterium.</title>
        <authorList>
            <person name="Tarcisio F."/>
            <person name="Conor M."/>
            <person name="Antonella G."/>
            <person name="Elisabetta G."/>
            <person name="Giulia F.S."/>
            <person name="Sara T."/>
            <person name="Anna F."/>
            <person name="Clotilde B."/>
            <person name="Roberto B."/>
            <person name="Veronica D.S."/>
            <person name="Fabio R."/>
            <person name="Monica P."/>
            <person name="Olivier J."/>
            <person name="Enrico T."/>
            <person name="Nicola S."/>
        </authorList>
    </citation>
    <scope>NUCLEOTIDE SEQUENCE [LARGE SCALE GENOMIC DNA]</scope>
    <source>
        <strain evidence="1 2">DSM 44572</strain>
    </source>
</reference>